<accession>A0A8S1RPQ5</accession>
<keyword evidence="2" id="KW-1185">Reference proteome</keyword>
<proteinExistence type="predicted"/>
<evidence type="ECO:0008006" key="3">
    <source>
        <dbReference type="Google" id="ProtNLM"/>
    </source>
</evidence>
<dbReference type="AlphaFoldDB" id="A0A8S1RPQ5"/>
<sequence>MNSSNNPEMFNNVDQIGNLQLAWQKKQKRWQMDCFLEKQTFREQKGKSKDYGKIYSSIFLSKLLILNNTNTNHTFFKLENILLTKELENGILNIKIGGGYYNHDNCKQGKWIELDEGFYFKKQVTYNGEYNMKGMKIGKWNSMYCESHGQEYKQIGGGSYDQDGNQKKMNQMKGFISINKSLTMVNIICKRWKQQYCGGGSYDQDGNQKKIGKWVELDKKFSKVKQVTYNGEYNKQGMKIGMWDSMYCCSFLNTNKQIGGGLYDQDGNQKKIGKWVELDERFDQWNQVTHNCEYNMQGIKISN</sequence>
<organism evidence="1 2">
    <name type="scientific">Paramecium sonneborni</name>
    <dbReference type="NCBI Taxonomy" id="65129"/>
    <lineage>
        <taxon>Eukaryota</taxon>
        <taxon>Sar</taxon>
        <taxon>Alveolata</taxon>
        <taxon>Ciliophora</taxon>
        <taxon>Intramacronucleata</taxon>
        <taxon>Oligohymenophorea</taxon>
        <taxon>Peniculida</taxon>
        <taxon>Parameciidae</taxon>
        <taxon>Paramecium</taxon>
    </lineage>
</organism>
<dbReference type="PANTHER" id="PTHR33706:SF1">
    <property type="entry name" value="TPR REPEAT PROTEIN"/>
    <property type="match status" value="1"/>
</dbReference>
<evidence type="ECO:0000313" key="1">
    <source>
        <dbReference type="EMBL" id="CAD8129323.1"/>
    </source>
</evidence>
<dbReference type="Proteomes" id="UP000692954">
    <property type="component" value="Unassembled WGS sequence"/>
</dbReference>
<evidence type="ECO:0000313" key="2">
    <source>
        <dbReference type="Proteomes" id="UP000692954"/>
    </source>
</evidence>
<name>A0A8S1RPQ5_9CILI</name>
<comment type="caution">
    <text evidence="1">The sequence shown here is derived from an EMBL/GenBank/DDBJ whole genome shotgun (WGS) entry which is preliminary data.</text>
</comment>
<reference evidence="1" key="1">
    <citation type="submission" date="2021-01" db="EMBL/GenBank/DDBJ databases">
        <authorList>
            <consortium name="Genoscope - CEA"/>
            <person name="William W."/>
        </authorList>
    </citation>
    <scope>NUCLEOTIDE SEQUENCE</scope>
</reference>
<gene>
    <name evidence="1" type="ORF">PSON_ATCC_30995.1.T2160011</name>
</gene>
<dbReference type="EMBL" id="CAJJDN010000216">
    <property type="protein sequence ID" value="CAD8129323.1"/>
    <property type="molecule type" value="Genomic_DNA"/>
</dbReference>
<dbReference type="PANTHER" id="PTHR33706">
    <property type="entry name" value="MORN VARIANT REPEAT PROTEIN"/>
    <property type="match status" value="1"/>
</dbReference>
<protein>
    <recommendedName>
        <fullName evidence="3">MORN repeat protein</fullName>
    </recommendedName>
</protein>